<keyword evidence="1" id="KW-0812">Transmembrane</keyword>
<dbReference type="EMBL" id="BPQR01000084">
    <property type="protein sequence ID" value="GJE08677.1"/>
    <property type="molecule type" value="Genomic_DNA"/>
</dbReference>
<gene>
    <name evidence="2" type="ORF">AOPFMNJM_4020</name>
</gene>
<keyword evidence="3" id="KW-1185">Reference proteome</keyword>
<evidence type="ECO:0000313" key="3">
    <source>
        <dbReference type="Proteomes" id="UP001055102"/>
    </source>
</evidence>
<evidence type="ECO:0000256" key="1">
    <source>
        <dbReference type="SAM" id="Phobius"/>
    </source>
</evidence>
<sequence>MSFWHHHGAIFLICAALFPRLTLLFGTGLPAIFGVLGWIGWLVLPRFIIAYYATVAYGSTNPFLVAVAWVIAVACLLGSGGETARRASA</sequence>
<comment type="caution">
    <text evidence="2">The sequence shown here is derived from an EMBL/GenBank/DDBJ whole genome shotgun (WGS) entry which is preliminary data.</text>
</comment>
<proteinExistence type="predicted"/>
<reference evidence="2" key="1">
    <citation type="journal article" date="2021" name="Front. Microbiol.">
        <title>Comprehensive Comparative Genomics and Phenotyping of Methylobacterium Species.</title>
        <authorList>
            <person name="Alessa O."/>
            <person name="Ogura Y."/>
            <person name="Fujitani Y."/>
            <person name="Takami H."/>
            <person name="Hayashi T."/>
            <person name="Sahin N."/>
            <person name="Tani A."/>
        </authorList>
    </citation>
    <scope>NUCLEOTIDE SEQUENCE</scope>
    <source>
        <strain evidence="2">LMG 23639</strain>
    </source>
</reference>
<name>A0ABQ4T0Q9_9HYPH</name>
<protein>
    <submittedName>
        <fullName evidence="2">Uncharacterized protein</fullName>
    </submittedName>
</protein>
<keyword evidence="1" id="KW-0472">Membrane</keyword>
<dbReference type="RefSeq" id="WP_238278581.1">
    <property type="nucleotide sequence ID" value="NZ_BPQR01000084.1"/>
</dbReference>
<accession>A0ABQ4T0Q9</accession>
<dbReference type="Proteomes" id="UP001055102">
    <property type="component" value="Unassembled WGS sequence"/>
</dbReference>
<evidence type="ECO:0000313" key="2">
    <source>
        <dbReference type="EMBL" id="GJE08677.1"/>
    </source>
</evidence>
<organism evidence="2 3">
    <name type="scientific">Methylobacterium jeotgali</name>
    <dbReference type="NCBI Taxonomy" id="381630"/>
    <lineage>
        <taxon>Bacteria</taxon>
        <taxon>Pseudomonadati</taxon>
        <taxon>Pseudomonadota</taxon>
        <taxon>Alphaproteobacteria</taxon>
        <taxon>Hyphomicrobiales</taxon>
        <taxon>Methylobacteriaceae</taxon>
        <taxon>Methylobacterium</taxon>
    </lineage>
</organism>
<keyword evidence="1" id="KW-1133">Transmembrane helix</keyword>
<feature type="transmembrane region" description="Helical" evidence="1">
    <location>
        <begin position="59"/>
        <end position="78"/>
    </location>
</feature>
<reference evidence="2" key="2">
    <citation type="submission" date="2021-08" db="EMBL/GenBank/DDBJ databases">
        <authorList>
            <person name="Tani A."/>
            <person name="Ola A."/>
            <person name="Ogura Y."/>
            <person name="Katsura K."/>
            <person name="Hayashi T."/>
        </authorList>
    </citation>
    <scope>NUCLEOTIDE SEQUENCE</scope>
    <source>
        <strain evidence="2">LMG 23639</strain>
    </source>
</reference>
<feature type="transmembrane region" description="Helical" evidence="1">
    <location>
        <begin position="32"/>
        <end position="53"/>
    </location>
</feature>